<feature type="coiled-coil region" evidence="5">
    <location>
        <begin position="56"/>
        <end position="112"/>
    </location>
</feature>
<accession>A0A3N4YVB2</accession>
<proteinExistence type="inferred from homology"/>
<keyword evidence="3 5" id="KW-0175">Coiled coil</keyword>
<feature type="region of interest" description="Disordered" evidence="6">
    <location>
        <begin position="478"/>
        <end position="506"/>
    </location>
</feature>
<dbReference type="AlphaFoldDB" id="A0A3N4YVB2"/>
<dbReference type="PANTHER" id="PTHR30563:SF0">
    <property type="entry name" value="DNA RECOMBINATION PROTEIN RMUC"/>
    <property type="match status" value="1"/>
</dbReference>
<evidence type="ECO:0000256" key="2">
    <source>
        <dbReference type="ARBA" id="ARBA00009840"/>
    </source>
</evidence>
<evidence type="ECO:0000256" key="3">
    <source>
        <dbReference type="ARBA" id="ARBA00023054"/>
    </source>
</evidence>
<keyword evidence="7" id="KW-1133">Transmembrane helix</keyword>
<dbReference type="Proteomes" id="UP000280501">
    <property type="component" value="Unassembled WGS sequence"/>
</dbReference>
<dbReference type="PANTHER" id="PTHR30563">
    <property type="entry name" value="DNA RECOMBINATION PROTEIN RMUC"/>
    <property type="match status" value="1"/>
</dbReference>
<evidence type="ECO:0000256" key="5">
    <source>
        <dbReference type="SAM" id="Coils"/>
    </source>
</evidence>
<sequence>MTSFRREIEPGGRVGAVVSVTRGSLGGMDIGWILLALAVGVVVGWLSRAVRSSKAVRDAELESARLNALAEAAEREAVMIRERAEADVQAARDRAVEQVAAARTEQERAAEQFRLLAGEALEANTKQFLTLAEQRLSTATVRNEEQLAQREQAVKNLVDPLSKVMDKVRAQVEEAEKARAQGHGQLTEQLRQVAEESAKLRSGTSDLVAALRTSEVRGAWGELQLRRTVEAAGMLNRVDFTEQDEFTSDTGVQRPDMVIHLAGAKNVVVDSKVAFIRYLEAQQTDDVHRREQLLDAHVKHMRKHVDELAGKRYWAQFDAAPEFVVMFVPAEAFLSAAVEQQPDLLEYAARKNVILATPMTLIALLRTVAFAWRQEALAENAAKVHQVGKELHSRLVTMTDHVTRMGRSLESSTKNYNKLIGSLERNVLSSARKMVELEVVDPRDAIEVPREIEEIPRPITRSELLAADEGGVVAIESARDTQDGRKPDISGDQGGTASGHSPDAEELDAVVVQQVEVTELATSDQRALAKVERTNPSQAARR</sequence>
<keyword evidence="4" id="KW-0233">DNA recombination</keyword>
<comment type="similarity">
    <text evidence="2">Belongs to the RmuC family.</text>
</comment>
<reference evidence="8 9" key="1">
    <citation type="submission" date="2018-11" db="EMBL/GenBank/DDBJ databases">
        <title>Sequencing the genomes of 1000 actinobacteria strains.</title>
        <authorList>
            <person name="Klenk H.-P."/>
        </authorList>
    </citation>
    <scope>NUCLEOTIDE SEQUENCE [LARGE SCALE GENOMIC DNA]</scope>
    <source>
        <strain evidence="8 9">DSM 15700</strain>
    </source>
</reference>
<evidence type="ECO:0000313" key="9">
    <source>
        <dbReference type="Proteomes" id="UP000280501"/>
    </source>
</evidence>
<feature type="region of interest" description="Disordered" evidence="6">
    <location>
        <begin position="522"/>
        <end position="542"/>
    </location>
</feature>
<evidence type="ECO:0000256" key="4">
    <source>
        <dbReference type="ARBA" id="ARBA00023172"/>
    </source>
</evidence>
<dbReference type="GO" id="GO:0006310">
    <property type="term" value="P:DNA recombination"/>
    <property type="evidence" value="ECO:0007669"/>
    <property type="project" value="UniProtKB-KW"/>
</dbReference>
<keyword evidence="7" id="KW-0472">Membrane</keyword>
<comment type="caution">
    <text evidence="8">The sequence shown here is derived from an EMBL/GenBank/DDBJ whole genome shotgun (WGS) entry which is preliminary data.</text>
</comment>
<organism evidence="8 9">
    <name type="scientific">Myceligenerans xiligouense</name>
    <dbReference type="NCBI Taxonomy" id="253184"/>
    <lineage>
        <taxon>Bacteria</taxon>
        <taxon>Bacillati</taxon>
        <taxon>Actinomycetota</taxon>
        <taxon>Actinomycetes</taxon>
        <taxon>Micrococcales</taxon>
        <taxon>Promicromonosporaceae</taxon>
        <taxon>Myceligenerans</taxon>
    </lineage>
</organism>
<gene>
    <name evidence="8" type="ORF">EDD34_3206</name>
</gene>
<keyword evidence="7" id="KW-0812">Transmembrane</keyword>
<name>A0A3N4YVB2_9MICO</name>
<evidence type="ECO:0000256" key="6">
    <source>
        <dbReference type="SAM" id="MobiDB-lite"/>
    </source>
</evidence>
<evidence type="ECO:0000256" key="7">
    <source>
        <dbReference type="SAM" id="Phobius"/>
    </source>
</evidence>
<evidence type="ECO:0000256" key="1">
    <source>
        <dbReference type="ARBA" id="ARBA00003416"/>
    </source>
</evidence>
<dbReference type="EMBL" id="RKQZ01000001">
    <property type="protein sequence ID" value="RPF22540.1"/>
    <property type="molecule type" value="Genomic_DNA"/>
</dbReference>
<dbReference type="Pfam" id="PF02646">
    <property type="entry name" value="RmuC"/>
    <property type="match status" value="1"/>
</dbReference>
<keyword evidence="9" id="KW-1185">Reference proteome</keyword>
<dbReference type="InterPro" id="IPR003798">
    <property type="entry name" value="DNA_recombination_RmuC"/>
</dbReference>
<comment type="function">
    <text evidence="1">Involved in DNA recombination.</text>
</comment>
<feature type="transmembrane region" description="Helical" evidence="7">
    <location>
        <begin position="30"/>
        <end position="47"/>
    </location>
</feature>
<evidence type="ECO:0000313" key="8">
    <source>
        <dbReference type="EMBL" id="RPF22540.1"/>
    </source>
</evidence>
<protein>
    <submittedName>
        <fullName evidence="8">DNA recombination protein RmuC</fullName>
    </submittedName>
</protein>
<feature type="compositionally biased region" description="Basic and acidic residues" evidence="6">
    <location>
        <begin position="478"/>
        <end position="489"/>
    </location>
</feature>